<dbReference type="EMBL" id="JAPFCC010000001">
    <property type="protein sequence ID" value="MCW7551123.1"/>
    <property type="molecule type" value="Genomic_DNA"/>
</dbReference>
<organism evidence="1 2">
    <name type="scientific">Endozoicomonas gorgoniicola</name>
    <dbReference type="NCBI Taxonomy" id="1234144"/>
    <lineage>
        <taxon>Bacteria</taxon>
        <taxon>Pseudomonadati</taxon>
        <taxon>Pseudomonadota</taxon>
        <taxon>Gammaproteobacteria</taxon>
        <taxon>Oceanospirillales</taxon>
        <taxon>Endozoicomonadaceae</taxon>
        <taxon>Endozoicomonas</taxon>
    </lineage>
</organism>
<name>A0ABT3MP22_9GAMM</name>
<protein>
    <submittedName>
        <fullName evidence="1">Uncharacterized protein</fullName>
    </submittedName>
</protein>
<keyword evidence="2" id="KW-1185">Reference proteome</keyword>
<dbReference type="Proteomes" id="UP001209854">
    <property type="component" value="Unassembled WGS sequence"/>
</dbReference>
<accession>A0ABT3MP22</accession>
<reference evidence="1 2" key="1">
    <citation type="submission" date="2022-10" db="EMBL/GenBank/DDBJ databases">
        <title>High-quality genome sequences of two octocoral-associated bacteria, Endozoicomonas euniceicola EF212 and Endozoicomonas gorgoniicola PS125.</title>
        <authorList>
            <person name="Chiou Y.-J."/>
            <person name="Chen Y.-H."/>
        </authorList>
    </citation>
    <scope>NUCLEOTIDE SEQUENCE [LARGE SCALE GENOMIC DNA]</scope>
    <source>
        <strain evidence="1 2">PS125</strain>
    </source>
</reference>
<evidence type="ECO:0000313" key="2">
    <source>
        <dbReference type="Proteomes" id="UP001209854"/>
    </source>
</evidence>
<proteinExistence type="predicted"/>
<sequence>MTTITPRPPDLYSPPLILSSEVYAGGPAERTALYVDTEKLSLQCSGSTPAPTSAANRLWRSSYPYMVSAALWYTAGYKIAIPAFILQNFVNYALAKEDSAGENSFPVTEIKYEYGKMTVTSLINAGRIPTDATAWRMRRNEQLSTRSSPKVSFELYDKSNPGNCSKFCLTSFRDKSIAITPCIPESDPRLKNSGQVFTVGFYGSRQHLATDGNTRIIDTGKEKSAYYTVSNTDKPWIKCSPPWNKFMTCVTNK</sequence>
<dbReference type="RefSeq" id="WP_262566195.1">
    <property type="nucleotide sequence ID" value="NZ_JAPFCC010000001.1"/>
</dbReference>
<gene>
    <name evidence="1" type="ORF">NX722_00305</name>
</gene>
<evidence type="ECO:0000313" key="1">
    <source>
        <dbReference type="EMBL" id="MCW7551123.1"/>
    </source>
</evidence>
<comment type="caution">
    <text evidence="1">The sequence shown here is derived from an EMBL/GenBank/DDBJ whole genome shotgun (WGS) entry which is preliminary data.</text>
</comment>